<accession>A0A0D9XGH3</accession>
<evidence type="ECO:0000313" key="2">
    <source>
        <dbReference type="Proteomes" id="UP000032180"/>
    </source>
</evidence>
<dbReference type="AlphaFoldDB" id="A0A0D9XGH3"/>
<reference evidence="2" key="2">
    <citation type="submission" date="2013-12" db="EMBL/GenBank/DDBJ databases">
        <authorList>
            <person name="Yu Y."/>
            <person name="Lee S."/>
            <person name="de Baynast K."/>
            <person name="Wissotski M."/>
            <person name="Liu L."/>
            <person name="Talag J."/>
            <person name="Goicoechea J."/>
            <person name="Angelova A."/>
            <person name="Jetty R."/>
            <person name="Kudrna D."/>
            <person name="Golser W."/>
            <person name="Rivera L."/>
            <person name="Zhang J."/>
            <person name="Wing R."/>
        </authorList>
    </citation>
    <scope>NUCLEOTIDE SEQUENCE</scope>
</reference>
<proteinExistence type="predicted"/>
<dbReference type="Gramene" id="LPERR09G14790.1">
    <property type="protein sequence ID" value="LPERR09G14790.1"/>
    <property type="gene ID" value="LPERR09G14790"/>
</dbReference>
<keyword evidence="2" id="KW-1185">Reference proteome</keyword>
<dbReference type="EnsemblPlants" id="LPERR09G14790.1">
    <property type="protein sequence ID" value="LPERR09G14790.1"/>
    <property type="gene ID" value="LPERR09G14790"/>
</dbReference>
<sequence length="129" mass="15017">MMSQKWAAAKAQALHDLEERFKQQTARILRRCDLPEHIRLDLQEQHYNDHKVPDDLRLKFINAPFEGNLNIFGQKGILEKIFGQKKLKVQAQKESEKFWVEMAGAAKKAQALQDMEERLIQEVGAVYNV</sequence>
<dbReference type="HOGENOM" id="CLU_141898_0_0_1"/>
<dbReference type="Proteomes" id="UP000032180">
    <property type="component" value="Chromosome 9"/>
</dbReference>
<protein>
    <submittedName>
        <fullName evidence="1">Uncharacterized protein</fullName>
    </submittedName>
</protein>
<reference evidence="1 2" key="1">
    <citation type="submission" date="2012-08" db="EMBL/GenBank/DDBJ databases">
        <title>Oryza genome evolution.</title>
        <authorList>
            <person name="Wing R.A."/>
        </authorList>
    </citation>
    <scope>NUCLEOTIDE SEQUENCE</scope>
</reference>
<name>A0A0D9XGH3_9ORYZ</name>
<organism evidence="1 2">
    <name type="scientific">Leersia perrieri</name>
    <dbReference type="NCBI Taxonomy" id="77586"/>
    <lineage>
        <taxon>Eukaryota</taxon>
        <taxon>Viridiplantae</taxon>
        <taxon>Streptophyta</taxon>
        <taxon>Embryophyta</taxon>
        <taxon>Tracheophyta</taxon>
        <taxon>Spermatophyta</taxon>
        <taxon>Magnoliopsida</taxon>
        <taxon>Liliopsida</taxon>
        <taxon>Poales</taxon>
        <taxon>Poaceae</taxon>
        <taxon>BOP clade</taxon>
        <taxon>Oryzoideae</taxon>
        <taxon>Oryzeae</taxon>
        <taxon>Oryzinae</taxon>
        <taxon>Leersia</taxon>
    </lineage>
</organism>
<reference evidence="1" key="3">
    <citation type="submission" date="2015-04" db="UniProtKB">
        <authorList>
            <consortium name="EnsemblPlants"/>
        </authorList>
    </citation>
    <scope>IDENTIFICATION</scope>
</reference>
<evidence type="ECO:0000313" key="1">
    <source>
        <dbReference type="EnsemblPlants" id="LPERR09G14790.1"/>
    </source>
</evidence>